<evidence type="ECO:0000313" key="2">
    <source>
        <dbReference type="Proteomes" id="UP000234775"/>
    </source>
</evidence>
<dbReference type="AlphaFoldDB" id="A0A2I1K7C5"/>
<dbReference type="Proteomes" id="UP000234775">
    <property type="component" value="Unassembled WGS sequence"/>
</dbReference>
<sequence>MLILSHLLASIYIDKEWIYNQRLFLDIHAIQVVPPSNINRDDTGSPKTALYGGVRRARVSSQSWKHAMRRYFNENGSKENVGVRTLDIVEYVAQSILSLNNHLTKEEALNMADDVLNKAGIKTELPKKTDKETAVKRAKALTFLGSKQAQALAKSALDGVNDKKVLQDILTDNPAIDIALFGRMVADDASLNEDASCQVAHAISTHAVQTEFDYFTAIDDLSPEEKAEAKMLGTIEYNSSTLYRYANIALHEFVKQLDDQSATIEAVKLFIKAFVLSMPTGKMNTFANATLPQLVLISLRHDRPVNLVTAFEQPVRTDGHNGYAKSSCQKLFDEGQKIAKFTEKADFTAFVAMEEMDQVNTFGQEEVNLQSLLDELGLQLNERLAHD</sequence>
<protein>
    <submittedName>
        <fullName evidence="1">Type I-E CRISPR-associated protein Cas7/Cse4/CasC</fullName>
    </submittedName>
</protein>
<dbReference type="InterPro" id="IPR010148">
    <property type="entry name" value="CRISPR-assoc_prot_CT1975"/>
</dbReference>
<proteinExistence type="predicted"/>
<gene>
    <name evidence="1" type="primary">cas7e</name>
    <name evidence="1" type="ORF">CYJ27_02415</name>
</gene>
<dbReference type="NCBIfam" id="TIGR01869">
    <property type="entry name" value="casC_Cse4"/>
    <property type="match status" value="1"/>
</dbReference>
<reference evidence="1 2" key="1">
    <citation type="submission" date="2017-12" db="EMBL/GenBank/DDBJ databases">
        <title>Phylogenetic diversity of female urinary microbiome.</title>
        <authorList>
            <person name="Thomas-White K."/>
            <person name="Wolfe A.J."/>
        </authorList>
    </citation>
    <scope>NUCLEOTIDE SEQUENCE [LARGE SCALE GENOMIC DNA]</scope>
    <source>
        <strain evidence="1 2">UMB0844</strain>
    </source>
</reference>
<name>A0A2I1K7C5_9LACT</name>
<organism evidence="1 2">
    <name type="scientific">Aerococcus christensenii</name>
    <dbReference type="NCBI Taxonomy" id="87541"/>
    <lineage>
        <taxon>Bacteria</taxon>
        <taxon>Bacillati</taxon>
        <taxon>Bacillota</taxon>
        <taxon>Bacilli</taxon>
        <taxon>Lactobacillales</taxon>
        <taxon>Aerococcaceae</taxon>
        <taxon>Aerococcus</taxon>
    </lineage>
</organism>
<accession>A0A2I1K7C5</accession>
<dbReference type="EMBL" id="PKGZ01000002">
    <property type="protein sequence ID" value="PKY91548.1"/>
    <property type="molecule type" value="Genomic_DNA"/>
</dbReference>
<dbReference type="RefSeq" id="WP_101659745.1">
    <property type="nucleotide sequence ID" value="NZ_PKGZ01000002.1"/>
</dbReference>
<evidence type="ECO:0000313" key="1">
    <source>
        <dbReference type="EMBL" id="PKY91548.1"/>
    </source>
</evidence>
<keyword evidence="2" id="KW-1185">Reference proteome</keyword>
<comment type="caution">
    <text evidence="1">The sequence shown here is derived from an EMBL/GenBank/DDBJ whole genome shotgun (WGS) entry which is preliminary data.</text>
</comment>
<dbReference type="Pfam" id="PF09344">
    <property type="entry name" value="Cas_CT1975"/>
    <property type="match status" value="1"/>
</dbReference>